<gene>
    <name evidence="3" type="ORF">psyc5s11_25430</name>
</gene>
<dbReference type="EMBL" id="AP024849">
    <property type="protein sequence ID" value="BCZ46476.1"/>
    <property type="molecule type" value="Genomic_DNA"/>
</dbReference>
<dbReference type="InterPro" id="IPR003777">
    <property type="entry name" value="XdhC_CoxI"/>
</dbReference>
<name>A0ABM7T664_9CLOT</name>
<dbReference type="InterPro" id="IPR027051">
    <property type="entry name" value="XdhC_Rossmann_dom"/>
</dbReference>
<dbReference type="Pfam" id="PF02625">
    <property type="entry name" value="XdhC_CoxI"/>
    <property type="match status" value="1"/>
</dbReference>
<dbReference type="Pfam" id="PF13478">
    <property type="entry name" value="XdhC_C"/>
    <property type="match status" value="1"/>
</dbReference>
<accession>A0ABM7T664</accession>
<evidence type="ECO:0000259" key="1">
    <source>
        <dbReference type="Pfam" id="PF02625"/>
    </source>
</evidence>
<proteinExistence type="predicted"/>
<dbReference type="Proteomes" id="UP000824633">
    <property type="component" value="Chromosome"/>
</dbReference>
<keyword evidence="4" id="KW-1185">Reference proteome</keyword>
<feature type="domain" description="XdhC Rossmann" evidence="2">
    <location>
        <begin position="193"/>
        <end position="336"/>
    </location>
</feature>
<reference evidence="4" key="1">
    <citation type="submission" date="2021-07" db="EMBL/GenBank/DDBJ databases">
        <title>Complete genome sequencing of a Clostridium isolate.</title>
        <authorList>
            <person name="Ueki A."/>
            <person name="Tonouchi A."/>
        </authorList>
    </citation>
    <scope>NUCLEOTIDE SEQUENCE [LARGE SCALE GENOMIC DNA]</scope>
    <source>
        <strain evidence="4">C5S11</strain>
    </source>
</reference>
<dbReference type="RefSeq" id="WP_224037951.1">
    <property type="nucleotide sequence ID" value="NZ_AP024849.1"/>
</dbReference>
<dbReference type="Gene3D" id="3.40.50.720">
    <property type="entry name" value="NAD(P)-binding Rossmann-like Domain"/>
    <property type="match status" value="1"/>
</dbReference>
<dbReference type="InterPro" id="IPR052698">
    <property type="entry name" value="MoCofactor_Util/Proc"/>
</dbReference>
<evidence type="ECO:0000313" key="3">
    <source>
        <dbReference type="EMBL" id="BCZ46476.1"/>
    </source>
</evidence>
<evidence type="ECO:0000313" key="4">
    <source>
        <dbReference type="Proteomes" id="UP000824633"/>
    </source>
</evidence>
<organism evidence="3 4">
    <name type="scientific">Clostridium gelidum</name>
    <dbReference type="NCBI Taxonomy" id="704125"/>
    <lineage>
        <taxon>Bacteria</taxon>
        <taxon>Bacillati</taxon>
        <taxon>Bacillota</taxon>
        <taxon>Clostridia</taxon>
        <taxon>Eubacteriales</taxon>
        <taxon>Clostridiaceae</taxon>
        <taxon>Clostridium</taxon>
    </lineage>
</organism>
<dbReference type="NCBIfam" id="NF045664">
    <property type="entry name" value="XdhC_rel_AOR"/>
    <property type="match status" value="1"/>
</dbReference>
<dbReference type="PANTHER" id="PTHR30388">
    <property type="entry name" value="ALDEHYDE OXIDOREDUCTASE MOLYBDENUM COFACTOR ASSEMBLY PROTEIN"/>
    <property type="match status" value="1"/>
</dbReference>
<dbReference type="PANTHER" id="PTHR30388:SF6">
    <property type="entry name" value="XANTHINE DEHYDROGENASE SUBUNIT A-RELATED"/>
    <property type="match status" value="1"/>
</dbReference>
<sequence>MKEFYEERLELLKSGENFVLASIFDSQGSAPRTTGARMIIRKNGSIIGTVGGGKIESLVIQHGIEIFNTKTTVLKDYKLQETDNKGIGMACGGDVSILMEYVDAENDINIKLYEEVVKCFQNGEKASIIRKFFNDGNKINYLYKNGEMIFTSNTVERENIDKYSDIVRYRDLVLIKEENANVLIEPICNLGRLYIFGAGHVSQKLAELAKKIDFMVTVVDGRSEFANVERFPTTDEIIVPDSFEGCFKELPIDKDSYIIIVTSGHIFDLTCLKQALRTDAYYIGMIGSRRKRNIVYEALKKDGFTLDDFNKVHNPIGLEIGAETPEEIAVSISAELIKVRRERMK</sequence>
<protein>
    <recommendedName>
        <fullName evidence="5">Xanthine dehydrogenase subunit A</fullName>
    </recommendedName>
</protein>
<evidence type="ECO:0000259" key="2">
    <source>
        <dbReference type="Pfam" id="PF13478"/>
    </source>
</evidence>
<feature type="domain" description="XdhC- CoxI" evidence="1">
    <location>
        <begin position="12"/>
        <end position="77"/>
    </location>
</feature>
<evidence type="ECO:0008006" key="5">
    <source>
        <dbReference type="Google" id="ProtNLM"/>
    </source>
</evidence>